<protein>
    <submittedName>
        <fullName evidence="1">Uncharacterized protein</fullName>
    </submittedName>
</protein>
<sequence length="99" mass="10194">MNTKLFSVISGIILISATGLAIAKSIHLSNTQMDTVTAGTEGESFSQSSSSSQISIQDDGTVYYSMSASAQGDSATASAEVQILEPGTLIPFTAFIEAP</sequence>
<dbReference type="AlphaFoldDB" id="A0A1R4H2V0"/>
<keyword evidence="2" id="KW-1185">Reference proteome</keyword>
<evidence type="ECO:0000313" key="1">
    <source>
        <dbReference type="EMBL" id="SJM90380.1"/>
    </source>
</evidence>
<name>A0A1R4H2V0_9GAMM</name>
<gene>
    <name evidence="1" type="ORF">CRENPOLYSF2_1610004</name>
</gene>
<evidence type="ECO:0000313" key="2">
    <source>
        <dbReference type="Proteomes" id="UP000195442"/>
    </source>
</evidence>
<reference evidence="2" key="1">
    <citation type="submission" date="2017-02" db="EMBL/GenBank/DDBJ databases">
        <authorList>
            <person name="Daims H."/>
        </authorList>
    </citation>
    <scope>NUCLEOTIDE SEQUENCE [LARGE SCALE GENOMIC DNA]</scope>
</reference>
<accession>A0A1R4H2V0</accession>
<organism evidence="1 2">
    <name type="scientific">Crenothrix polyspora</name>
    <dbReference type="NCBI Taxonomy" id="360316"/>
    <lineage>
        <taxon>Bacteria</taxon>
        <taxon>Pseudomonadati</taxon>
        <taxon>Pseudomonadota</taxon>
        <taxon>Gammaproteobacteria</taxon>
        <taxon>Methylococcales</taxon>
        <taxon>Crenotrichaceae</taxon>
        <taxon>Crenothrix</taxon>
    </lineage>
</organism>
<dbReference type="RefSeq" id="WP_087146069.1">
    <property type="nucleotide sequence ID" value="NZ_FUKJ01000070.1"/>
</dbReference>
<dbReference type="EMBL" id="FUKJ01000070">
    <property type="protein sequence ID" value="SJM90380.1"/>
    <property type="molecule type" value="Genomic_DNA"/>
</dbReference>
<dbReference type="Proteomes" id="UP000195442">
    <property type="component" value="Unassembled WGS sequence"/>
</dbReference>
<proteinExistence type="predicted"/>